<dbReference type="OrthoDB" id="6624624at2759"/>
<reference evidence="2 3" key="1">
    <citation type="submission" date="2019-08" db="EMBL/GenBank/DDBJ databases">
        <title>The genome of the soybean aphid Biotype 1, its phylome, world population structure and adaptation to the North American continent.</title>
        <authorList>
            <person name="Giordano R."/>
            <person name="Donthu R.K."/>
            <person name="Hernandez A.G."/>
            <person name="Wright C.L."/>
            <person name="Zimin A.V."/>
        </authorList>
    </citation>
    <scope>NUCLEOTIDE SEQUENCE [LARGE SCALE GENOMIC DNA]</scope>
    <source>
        <tissue evidence="2">Whole aphids</tissue>
    </source>
</reference>
<comment type="caution">
    <text evidence="2">The sequence shown here is derived from an EMBL/GenBank/DDBJ whole genome shotgun (WGS) entry which is preliminary data.</text>
</comment>
<protein>
    <recommendedName>
        <fullName evidence="1">DUF4371 domain-containing protein</fullName>
    </recommendedName>
</protein>
<dbReference type="PANTHER" id="PTHR45749">
    <property type="match status" value="1"/>
</dbReference>
<dbReference type="InterPro" id="IPR025398">
    <property type="entry name" value="DUF4371"/>
</dbReference>
<evidence type="ECO:0000313" key="2">
    <source>
        <dbReference type="EMBL" id="KAE9521362.1"/>
    </source>
</evidence>
<gene>
    <name evidence="2" type="ORF">AGLY_018242</name>
</gene>
<accession>A0A6G0SSX2</accession>
<name>A0A6G0SSX2_APHGL</name>
<evidence type="ECO:0000313" key="3">
    <source>
        <dbReference type="Proteomes" id="UP000475862"/>
    </source>
</evidence>
<dbReference type="AlphaFoldDB" id="A0A6G0SSX2"/>
<dbReference type="EMBL" id="VYZN01002982">
    <property type="protein sequence ID" value="KAE9521362.1"/>
    <property type="molecule type" value="Genomic_DNA"/>
</dbReference>
<proteinExistence type="predicted"/>
<dbReference type="PANTHER" id="PTHR45749:SF23">
    <property type="entry name" value="ZINC FINGER MYM-TYPE PROTEIN 1-LIKE"/>
    <property type="match status" value="1"/>
</dbReference>
<dbReference type="Proteomes" id="UP000475862">
    <property type="component" value="Unassembled WGS sequence"/>
</dbReference>
<dbReference type="Pfam" id="PF14291">
    <property type="entry name" value="DUF4371"/>
    <property type="match status" value="1"/>
</dbReference>
<sequence length="391" mass="44514">MVKSKLSGAENRKRALEQTKTIEKVIKQTKRIDSFFIHPTSASISSSSIIEKCDSLNIDSSSPSKNFNEEVTSSSKNEITSNINDNSILQADNLLPSNDPAEWKSNDWYQESIARLGFLQFSDADFNISKREYPDKNRYCTKTLFYKKLPNGENILRKWMVYSLSKGSLFCAICKLFGADNQFGYEGFNDWKNGNNRIICRENSFEHKKNIVSFVSRQRDSGRINSELASQITNEIKYWSAVLNRVIEIIKYLTSRGLSLRGSDEHIGSLHNGNFLGAIELLAKFDPFMSNHVAQYGNAGKGVPSYLSKTIYEELIILMHKKITSEILNQIKIAKYYSIIVDSTPDIAHIDQLCFVIRYVLDEGSPVERFLIFFENSGHKSKELAETVLEV</sequence>
<evidence type="ECO:0000259" key="1">
    <source>
        <dbReference type="Pfam" id="PF14291"/>
    </source>
</evidence>
<organism evidence="2 3">
    <name type="scientific">Aphis glycines</name>
    <name type="common">Soybean aphid</name>
    <dbReference type="NCBI Taxonomy" id="307491"/>
    <lineage>
        <taxon>Eukaryota</taxon>
        <taxon>Metazoa</taxon>
        <taxon>Ecdysozoa</taxon>
        <taxon>Arthropoda</taxon>
        <taxon>Hexapoda</taxon>
        <taxon>Insecta</taxon>
        <taxon>Pterygota</taxon>
        <taxon>Neoptera</taxon>
        <taxon>Paraneoptera</taxon>
        <taxon>Hemiptera</taxon>
        <taxon>Sternorrhyncha</taxon>
        <taxon>Aphidomorpha</taxon>
        <taxon>Aphidoidea</taxon>
        <taxon>Aphididae</taxon>
        <taxon>Aphidini</taxon>
        <taxon>Aphis</taxon>
        <taxon>Aphis</taxon>
    </lineage>
</organism>
<feature type="domain" description="DUF4371" evidence="1">
    <location>
        <begin position="224"/>
        <end position="372"/>
    </location>
</feature>
<keyword evidence="3" id="KW-1185">Reference proteome</keyword>